<dbReference type="InterPro" id="IPR024756">
    <property type="entry name" value="PCDO_beta_N"/>
</dbReference>
<dbReference type="SUPFAM" id="SSF49482">
    <property type="entry name" value="Aromatic compound dioxygenase"/>
    <property type="match status" value="1"/>
</dbReference>
<dbReference type="InterPro" id="IPR015889">
    <property type="entry name" value="Intradiol_dOase_core"/>
</dbReference>
<proteinExistence type="predicted"/>
<evidence type="ECO:0008006" key="5">
    <source>
        <dbReference type="Google" id="ProtNLM"/>
    </source>
</evidence>
<dbReference type="Pfam" id="PF12391">
    <property type="entry name" value="PCDO_beta_N"/>
    <property type="match status" value="1"/>
</dbReference>
<feature type="domain" description="Intradiol ring-cleavage dioxygenases" evidence="1">
    <location>
        <begin position="52"/>
        <end position="92"/>
    </location>
</feature>
<dbReference type="InterPro" id="IPR000627">
    <property type="entry name" value="Intradiol_dOase_C"/>
</dbReference>
<reference evidence="3 4" key="1">
    <citation type="submission" date="2013-09" db="EMBL/GenBank/DDBJ databases">
        <title>Genome sequencing of Phaeobacter antarcticus sp. nov. SM1211.</title>
        <authorList>
            <person name="Zhang X.-Y."/>
            <person name="Liu C."/>
            <person name="Chen X.-L."/>
            <person name="Xie B.-B."/>
            <person name="Qin Q.-L."/>
            <person name="Rong J.-C."/>
            <person name="Zhang Y.-Z."/>
        </authorList>
    </citation>
    <scope>NUCLEOTIDE SEQUENCE [LARGE SCALE GENOMIC DNA]</scope>
    <source>
        <strain evidence="3 4">SM1211</strain>
    </source>
</reference>
<keyword evidence="4" id="KW-1185">Reference proteome</keyword>
<name>A0A2G8RKI7_9RHOB</name>
<sequence length="92" mass="10310">MTQSDLYQRGMGWHPRALTPDYKTSVAQLPKLARLALQNLDSELTGPIFDHIDIDLIRNNAKSGDPIGERIIVYGRVLDENGRPVPNTLVEI</sequence>
<dbReference type="GO" id="GO:0008199">
    <property type="term" value="F:ferric iron binding"/>
    <property type="evidence" value="ECO:0007669"/>
    <property type="project" value="InterPro"/>
</dbReference>
<comment type="caution">
    <text evidence="3">The sequence shown here is derived from an EMBL/GenBank/DDBJ whole genome shotgun (WGS) entry which is preliminary data.</text>
</comment>
<dbReference type="Proteomes" id="UP000231259">
    <property type="component" value="Unassembled WGS sequence"/>
</dbReference>
<dbReference type="Pfam" id="PF00775">
    <property type="entry name" value="Dioxygenase_C"/>
    <property type="match status" value="1"/>
</dbReference>
<organism evidence="3 4">
    <name type="scientific">Puniceibacterium antarcticum</name>
    <dbReference type="NCBI Taxonomy" id="1206336"/>
    <lineage>
        <taxon>Bacteria</taxon>
        <taxon>Pseudomonadati</taxon>
        <taxon>Pseudomonadota</taxon>
        <taxon>Alphaproteobacteria</taxon>
        <taxon>Rhodobacterales</taxon>
        <taxon>Paracoccaceae</taxon>
        <taxon>Puniceibacterium</taxon>
    </lineage>
</organism>
<gene>
    <name evidence="3" type="ORF">P775_01565</name>
</gene>
<dbReference type="AlphaFoldDB" id="A0A2G8RKI7"/>
<evidence type="ECO:0000313" key="3">
    <source>
        <dbReference type="EMBL" id="PIL22013.1"/>
    </source>
</evidence>
<dbReference type="Gene3D" id="2.60.130.10">
    <property type="entry name" value="Aromatic compound dioxygenase"/>
    <property type="match status" value="1"/>
</dbReference>
<dbReference type="GO" id="GO:0016702">
    <property type="term" value="F:oxidoreductase activity, acting on single donors with incorporation of molecular oxygen, incorporation of two atoms of oxygen"/>
    <property type="evidence" value="ECO:0007669"/>
    <property type="project" value="InterPro"/>
</dbReference>
<evidence type="ECO:0000259" key="1">
    <source>
        <dbReference type="Pfam" id="PF00775"/>
    </source>
</evidence>
<feature type="domain" description="Protocatechuate 3,4-dioxygenase beta subunit N-terminal" evidence="2">
    <location>
        <begin position="7"/>
        <end position="27"/>
    </location>
</feature>
<dbReference type="EMBL" id="AWWI01000017">
    <property type="protein sequence ID" value="PIL22013.1"/>
    <property type="molecule type" value="Genomic_DNA"/>
</dbReference>
<accession>A0A2G8RKI7</accession>
<protein>
    <recommendedName>
        <fullName evidence="5">Intradiol ring-cleavage dioxygenases domain-containing protein</fullName>
    </recommendedName>
</protein>
<evidence type="ECO:0000259" key="2">
    <source>
        <dbReference type="Pfam" id="PF12391"/>
    </source>
</evidence>
<evidence type="ECO:0000313" key="4">
    <source>
        <dbReference type="Proteomes" id="UP000231259"/>
    </source>
</evidence>